<feature type="domain" description="Pectate lyase" evidence="8">
    <location>
        <begin position="142"/>
        <end position="355"/>
    </location>
</feature>
<keyword evidence="7" id="KW-0119">Carbohydrate metabolism</keyword>
<dbReference type="EMBL" id="CP051651">
    <property type="protein sequence ID" value="QJD69302.1"/>
    <property type="molecule type" value="Genomic_DNA"/>
</dbReference>
<accession>A0A7Z2VCY0</accession>
<protein>
    <recommendedName>
        <fullName evidence="6">pectin lyase</fullName>
        <ecNumber evidence="6">4.2.2.10</ecNumber>
    </recommendedName>
</protein>
<dbReference type="AlphaFoldDB" id="A0A7Z2VCY0"/>
<dbReference type="GO" id="GO:0000272">
    <property type="term" value="P:polysaccharide catabolic process"/>
    <property type="evidence" value="ECO:0007669"/>
    <property type="project" value="UniProtKB-KW"/>
</dbReference>
<evidence type="ECO:0000256" key="4">
    <source>
        <dbReference type="ARBA" id="ARBA00036818"/>
    </source>
</evidence>
<comment type="subcellular location">
    <subcellularLocation>
        <location evidence="7">Secreted</location>
    </subcellularLocation>
</comment>
<dbReference type="GO" id="GO:0047490">
    <property type="term" value="F:pectin lyase activity"/>
    <property type="evidence" value="ECO:0007669"/>
    <property type="project" value="UniProtKB-EC"/>
</dbReference>
<evidence type="ECO:0000313" key="9">
    <source>
        <dbReference type="EMBL" id="QJD69302.1"/>
    </source>
</evidence>
<keyword evidence="7" id="KW-0624">Polysaccharide degradation</keyword>
<sequence>MFRLSSLEHNDSSIDLFPLGYPRRGFSLKPSMPSHSLRCASSALLLAAAVFANQACAQAVGTPDGFAAGVTGGGNAPAVRPTSLLELQQALCSSFAGNQCTDTTARVIVLDRTFDFTGSQISDGSPTTTTTGCVATTCSTGTSQLGLNIANYCAGRTAAQVSFDNAGRTPLQIGSNKTLIGLGSDGAITGRGLRVGGGNSNVIIQNITISDINPSVVWGGDALAIDDADGVWVDHNRFARIGRQMVVTGFGSASHVTLSNNEFDGRTSTSSTCDDRHYWLWLFLGAHDTITVARNYVHYTSGRGPHAGGLNNASVLAHMVNNYFEDLSKEGAAMPLTSTALLLLEGNYFNKVSLPVYNYPHSPGPGYTFAPFAGMSDPRNDLCMQYLGRECVANDQIASGSKTRPLDEQALAGFGPVSASLVIPASASSTATTVRANAGVGKIN</sequence>
<dbReference type="RefSeq" id="WP_169707453.1">
    <property type="nucleotide sequence ID" value="NZ_CP051651.1"/>
</dbReference>
<gene>
    <name evidence="9" type="ORF">HG421_17385</name>
</gene>
<dbReference type="PANTHER" id="PTHR31683">
    <property type="entry name" value="PECTATE LYASE 18-RELATED"/>
    <property type="match status" value="1"/>
</dbReference>
<dbReference type="Gene3D" id="2.160.20.10">
    <property type="entry name" value="Single-stranded right-handed beta-helix, Pectin lyase-like"/>
    <property type="match status" value="1"/>
</dbReference>
<keyword evidence="3 7" id="KW-0456">Lyase</keyword>
<dbReference type="GO" id="GO:0030570">
    <property type="term" value="F:pectate lyase activity"/>
    <property type="evidence" value="ECO:0007669"/>
    <property type="project" value="InterPro"/>
</dbReference>
<comment type="similarity">
    <text evidence="7">Belongs to the polysaccharide lyase 1 family.</text>
</comment>
<evidence type="ECO:0000256" key="3">
    <source>
        <dbReference type="ARBA" id="ARBA00023239"/>
    </source>
</evidence>
<evidence type="ECO:0000256" key="7">
    <source>
        <dbReference type="RuleBase" id="RU361173"/>
    </source>
</evidence>
<dbReference type="InterPro" id="IPR002022">
    <property type="entry name" value="Pec_lyase"/>
</dbReference>
<reference evidence="9 10" key="1">
    <citation type="submission" date="2020-04" db="EMBL/GenBank/DDBJ databases">
        <title>Genome-Wide Identification of 5-Methylcytosine Sites in Bacterial Genomes By High-Throughput Sequencing of MspJI Restriction Fragments.</title>
        <authorList>
            <person name="Wu V."/>
        </authorList>
    </citation>
    <scope>NUCLEOTIDE SEQUENCE [LARGE SCALE GENOMIC DNA]</scope>
    <source>
        <strain evidence="9 10">NEB122</strain>
    </source>
</reference>
<evidence type="ECO:0000259" key="8">
    <source>
        <dbReference type="SMART" id="SM00656"/>
    </source>
</evidence>
<evidence type="ECO:0000256" key="2">
    <source>
        <dbReference type="ARBA" id="ARBA00023180"/>
    </source>
</evidence>
<evidence type="ECO:0000256" key="1">
    <source>
        <dbReference type="ARBA" id="ARBA00023157"/>
    </source>
</evidence>
<reference evidence="9 10" key="2">
    <citation type="submission" date="2020-04" db="EMBL/GenBank/DDBJ databases">
        <authorList>
            <person name="Fomenkov A."/>
            <person name="Anton B.P."/>
            <person name="Roberts R.J."/>
        </authorList>
    </citation>
    <scope>NUCLEOTIDE SEQUENCE [LARGE SCALE GENOMIC DNA]</scope>
    <source>
        <strain evidence="9 10">NEB122</strain>
    </source>
</reference>
<evidence type="ECO:0000256" key="6">
    <source>
        <dbReference type="ARBA" id="ARBA00039082"/>
    </source>
</evidence>
<dbReference type="EC" id="4.2.2.10" evidence="6"/>
<organism evidence="9 10">
    <name type="scientific">Xanthomonas campestris pv. badrii</name>
    <dbReference type="NCBI Taxonomy" id="149696"/>
    <lineage>
        <taxon>Bacteria</taxon>
        <taxon>Pseudomonadati</taxon>
        <taxon>Pseudomonadota</taxon>
        <taxon>Gammaproteobacteria</taxon>
        <taxon>Lysobacterales</taxon>
        <taxon>Lysobacteraceae</taxon>
        <taxon>Xanthomonas</taxon>
    </lineage>
</organism>
<dbReference type="InterPro" id="IPR011050">
    <property type="entry name" value="Pectin_lyase_fold/virulence"/>
</dbReference>
<comment type="function">
    <text evidence="5">Pectinolytic enzymes consist of four classes of enzymes: pectin lyase, polygalacturonase, pectin methylesterase and rhamnogalacturonase. Among pectinolytic enzymes, pectin lyase is the most important in depolymerization of pectin, since it cleaves internal glycosidic bonds of highly methylated pectins.</text>
</comment>
<dbReference type="Pfam" id="PF00544">
    <property type="entry name" value="Pectate_lyase_4"/>
    <property type="match status" value="1"/>
</dbReference>
<evidence type="ECO:0000256" key="5">
    <source>
        <dbReference type="ARBA" id="ARBA00037631"/>
    </source>
</evidence>
<dbReference type="SUPFAM" id="SSF51126">
    <property type="entry name" value="Pectin lyase-like"/>
    <property type="match status" value="1"/>
</dbReference>
<dbReference type="SMART" id="SM00656">
    <property type="entry name" value="Amb_all"/>
    <property type="match status" value="1"/>
</dbReference>
<name>A0A7Z2VCY0_XANCA</name>
<comment type="catalytic activity">
    <reaction evidence="4">
        <text>Eliminative cleavage of (1-&gt;4)-alpha-D-galacturonan methyl ester to give oligosaccharides with 4-deoxy-6-O-methyl-alpha-D-galact-4-enuronosyl groups at their non-reducing ends.</text>
        <dbReference type="EC" id="4.2.2.10"/>
    </reaction>
</comment>
<dbReference type="Proteomes" id="UP000503498">
    <property type="component" value="Chromosome"/>
</dbReference>
<dbReference type="PANTHER" id="PTHR31683:SF67">
    <property type="entry name" value="PECTIN LYASE F-RELATED"/>
    <property type="match status" value="1"/>
</dbReference>
<keyword evidence="1" id="KW-1015">Disulfide bond</keyword>
<keyword evidence="7" id="KW-0964">Secreted</keyword>
<dbReference type="GO" id="GO:0005576">
    <property type="term" value="C:extracellular region"/>
    <property type="evidence" value="ECO:0007669"/>
    <property type="project" value="UniProtKB-SubCell"/>
</dbReference>
<evidence type="ECO:0000313" key="10">
    <source>
        <dbReference type="Proteomes" id="UP000503498"/>
    </source>
</evidence>
<proteinExistence type="inferred from homology"/>
<dbReference type="InterPro" id="IPR012334">
    <property type="entry name" value="Pectin_lyas_fold"/>
</dbReference>
<keyword evidence="2" id="KW-0325">Glycoprotein</keyword>
<dbReference type="InterPro" id="IPR045032">
    <property type="entry name" value="PEL"/>
</dbReference>